<protein>
    <recommendedName>
        <fullName evidence="1">non-specific serine/threonine protein kinase</fullName>
        <ecNumber evidence="1">2.7.11.1</ecNumber>
    </recommendedName>
</protein>
<comment type="caution">
    <text evidence="13">The sequence shown here is derived from an EMBL/GenBank/DDBJ whole genome shotgun (WGS) entry which is preliminary data.</text>
</comment>
<proteinExistence type="predicted"/>
<dbReference type="RefSeq" id="WP_344196409.1">
    <property type="nucleotide sequence ID" value="NZ_BAAAME010000001.1"/>
</dbReference>
<sequence>MTDSDSSALLGDRYQLGDVLGRGGMADVRIGSDLRLGRTVAVKQLRPDLASDPTFQERFRREAQSSAALNHPSIVAVYDTGEAPNQQGTSIPYIVMELVEGQTLREVLRDGRKILPERAMTITADILSALDYSHRSGIIHRDIKPANVMLTPSGQVKVMDFGIARAIADASSAMTQTAAVIGTAQYLSPEQARGETVDARSDIYSTGCLLYELLTGRPPFVGDSPVSVAYQHVREEARPPSQLNPDVSMSIDHIVAKSLAKRVDDRYQSAGDMRRDIERAISGQRVDAPTTTVPPVGATQVAPAVAAPREPGARRAVDEDESGGKGKWWAIGALVVLLLAGAAFGIWKLTEPEPAPPPTVEVPETAGQSVEAATGRLTDAGLTVAAEPQERADATVPAGQVIDTDPKAGETVDEGTEVTLIVSTGPEPFDMPDVRDLSYDQAAANLQAQGLQVTREDRDSDQPANVVIQSNPPAGTSVLPGQTVTLIVSKGQIQVPDVTGMDVATAISTLTQAGFDPAKIAQQTEATLTDTPGTVIEQSVTAGSRVAPDTSFVLTVAAAVGDPGTDTDAG</sequence>
<evidence type="ECO:0000256" key="5">
    <source>
        <dbReference type="ARBA" id="ARBA00022741"/>
    </source>
</evidence>
<dbReference type="Gene3D" id="1.10.510.10">
    <property type="entry name" value="Transferase(Phosphotransferase) domain 1"/>
    <property type="match status" value="1"/>
</dbReference>
<feature type="binding site" evidence="10">
    <location>
        <position position="43"/>
    </location>
    <ligand>
        <name>ATP</name>
        <dbReference type="ChEBI" id="CHEBI:30616"/>
    </ligand>
</feature>
<evidence type="ECO:0000256" key="2">
    <source>
        <dbReference type="ARBA" id="ARBA00022527"/>
    </source>
</evidence>
<dbReference type="Pfam" id="PF03793">
    <property type="entry name" value="PASTA"/>
    <property type="match status" value="3"/>
</dbReference>
<dbReference type="SMART" id="SM00220">
    <property type="entry name" value="S_TKc"/>
    <property type="match status" value="1"/>
</dbReference>
<evidence type="ECO:0000256" key="9">
    <source>
        <dbReference type="ARBA" id="ARBA00048679"/>
    </source>
</evidence>
<dbReference type="PROSITE" id="PS00108">
    <property type="entry name" value="PROTEIN_KINASE_ST"/>
    <property type="match status" value="1"/>
</dbReference>
<dbReference type="PANTHER" id="PTHR43289">
    <property type="entry name" value="MITOGEN-ACTIVATED PROTEIN KINASE KINASE KINASE 20-RELATED"/>
    <property type="match status" value="1"/>
</dbReference>
<dbReference type="Gene3D" id="3.30.10.20">
    <property type="match status" value="3"/>
</dbReference>
<keyword evidence="5 10" id="KW-0547">Nucleotide-binding</keyword>
<evidence type="ECO:0000313" key="13">
    <source>
        <dbReference type="EMBL" id="GAA1723453.1"/>
    </source>
</evidence>
<feature type="domain" description="PASTA" evidence="12">
    <location>
        <begin position="356"/>
        <end position="424"/>
    </location>
</feature>
<evidence type="ECO:0000256" key="6">
    <source>
        <dbReference type="ARBA" id="ARBA00022777"/>
    </source>
</evidence>
<dbReference type="InterPro" id="IPR008271">
    <property type="entry name" value="Ser/Thr_kinase_AS"/>
</dbReference>
<keyword evidence="14" id="KW-1185">Reference proteome</keyword>
<dbReference type="PROSITE" id="PS50011">
    <property type="entry name" value="PROTEIN_KINASE_DOM"/>
    <property type="match status" value="1"/>
</dbReference>
<evidence type="ECO:0000256" key="7">
    <source>
        <dbReference type="ARBA" id="ARBA00022840"/>
    </source>
</evidence>
<keyword evidence="7 10" id="KW-0067">ATP-binding</keyword>
<dbReference type="SUPFAM" id="SSF56112">
    <property type="entry name" value="Protein kinase-like (PK-like)"/>
    <property type="match status" value="1"/>
</dbReference>
<feature type="domain" description="PASTA" evidence="12">
    <location>
        <begin position="491"/>
        <end position="558"/>
    </location>
</feature>
<keyword evidence="4" id="KW-0677">Repeat</keyword>
<evidence type="ECO:0000256" key="4">
    <source>
        <dbReference type="ARBA" id="ARBA00022737"/>
    </source>
</evidence>
<dbReference type="Gene3D" id="3.30.200.20">
    <property type="entry name" value="Phosphorylase Kinase, domain 1"/>
    <property type="match status" value="1"/>
</dbReference>
<dbReference type="PROSITE" id="PS51178">
    <property type="entry name" value="PASTA"/>
    <property type="match status" value="3"/>
</dbReference>
<evidence type="ECO:0000313" key="14">
    <source>
        <dbReference type="Proteomes" id="UP001501057"/>
    </source>
</evidence>
<dbReference type="PANTHER" id="PTHR43289:SF6">
    <property type="entry name" value="SERINE_THREONINE-PROTEIN KINASE NEKL-3"/>
    <property type="match status" value="1"/>
</dbReference>
<reference evidence="14" key="1">
    <citation type="journal article" date="2019" name="Int. J. Syst. Evol. Microbiol.">
        <title>The Global Catalogue of Microorganisms (GCM) 10K type strain sequencing project: providing services to taxonomists for standard genome sequencing and annotation.</title>
        <authorList>
            <consortium name="The Broad Institute Genomics Platform"/>
            <consortium name="The Broad Institute Genome Sequencing Center for Infectious Disease"/>
            <person name="Wu L."/>
            <person name="Ma J."/>
        </authorList>
    </citation>
    <scope>NUCLEOTIDE SEQUENCE [LARGE SCALE GENOMIC DNA]</scope>
    <source>
        <strain evidence="14">JCM 13518</strain>
    </source>
</reference>
<evidence type="ECO:0000256" key="10">
    <source>
        <dbReference type="PROSITE-ProRule" id="PRU10141"/>
    </source>
</evidence>
<evidence type="ECO:0000256" key="3">
    <source>
        <dbReference type="ARBA" id="ARBA00022679"/>
    </source>
</evidence>
<dbReference type="EC" id="2.7.11.1" evidence="1"/>
<keyword evidence="3" id="KW-0808">Transferase</keyword>
<name>A0ABP4VGT2_9ACTN</name>
<evidence type="ECO:0000256" key="1">
    <source>
        <dbReference type="ARBA" id="ARBA00012513"/>
    </source>
</evidence>
<keyword evidence="6 13" id="KW-0418">Kinase</keyword>
<accession>A0ABP4VGT2</accession>
<dbReference type="PROSITE" id="PS00107">
    <property type="entry name" value="PROTEIN_KINASE_ATP"/>
    <property type="match status" value="1"/>
</dbReference>
<evidence type="ECO:0000256" key="8">
    <source>
        <dbReference type="ARBA" id="ARBA00047899"/>
    </source>
</evidence>
<dbReference type="InterPro" id="IPR005543">
    <property type="entry name" value="PASTA_dom"/>
</dbReference>
<dbReference type="SMART" id="SM00740">
    <property type="entry name" value="PASTA"/>
    <property type="match status" value="3"/>
</dbReference>
<comment type="catalytic activity">
    <reaction evidence="8">
        <text>L-threonyl-[protein] + ATP = O-phospho-L-threonyl-[protein] + ADP + H(+)</text>
        <dbReference type="Rhea" id="RHEA:46608"/>
        <dbReference type="Rhea" id="RHEA-COMP:11060"/>
        <dbReference type="Rhea" id="RHEA-COMP:11605"/>
        <dbReference type="ChEBI" id="CHEBI:15378"/>
        <dbReference type="ChEBI" id="CHEBI:30013"/>
        <dbReference type="ChEBI" id="CHEBI:30616"/>
        <dbReference type="ChEBI" id="CHEBI:61977"/>
        <dbReference type="ChEBI" id="CHEBI:456216"/>
        <dbReference type="EC" id="2.7.11.1"/>
    </reaction>
</comment>
<dbReference type="NCBIfam" id="NF033483">
    <property type="entry name" value="PknB_PASTA_kin"/>
    <property type="match status" value="1"/>
</dbReference>
<keyword evidence="2" id="KW-0723">Serine/threonine-protein kinase</keyword>
<dbReference type="InterPro" id="IPR017441">
    <property type="entry name" value="Protein_kinase_ATP_BS"/>
</dbReference>
<dbReference type="GO" id="GO:0016301">
    <property type="term" value="F:kinase activity"/>
    <property type="evidence" value="ECO:0007669"/>
    <property type="project" value="UniProtKB-KW"/>
</dbReference>
<feature type="domain" description="PASTA" evidence="12">
    <location>
        <begin position="425"/>
        <end position="490"/>
    </location>
</feature>
<dbReference type="EMBL" id="BAAAME010000001">
    <property type="protein sequence ID" value="GAA1723453.1"/>
    <property type="molecule type" value="Genomic_DNA"/>
</dbReference>
<gene>
    <name evidence="13" type="primary">pknB_1</name>
    <name evidence="13" type="ORF">GCM10009710_00310</name>
</gene>
<dbReference type="InterPro" id="IPR011009">
    <property type="entry name" value="Kinase-like_dom_sf"/>
</dbReference>
<evidence type="ECO:0000259" key="11">
    <source>
        <dbReference type="PROSITE" id="PS50011"/>
    </source>
</evidence>
<evidence type="ECO:0000259" key="12">
    <source>
        <dbReference type="PROSITE" id="PS51178"/>
    </source>
</evidence>
<dbReference type="InterPro" id="IPR000719">
    <property type="entry name" value="Prot_kinase_dom"/>
</dbReference>
<dbReference type="Proteomes" id="UP001501057">
    <property type="component" value="Unassembled WGS sequence"/>
</dbReference>
<dbReference type="CDD" id="cd06577">
    <property type="entry name" value="PASTA_pknB"/>
    <property type="match status" value="3"/>
</dbReference>
<comment type="catalytic activity">
    <reaction evidence="9">
        <text>L-seryl-[protein] + ATP = O-phospho-L-seryl-[protein] + ADP + H(+)</text>
        <dbReference type="Rhea" id="RHEA:17989"/>
        <dbReference type="Rhea" id="RHEA-COMP:9863"/>
        <dbReference type="Rhea" id="RHEA-COMP:11604"/>
        <dbReference type="ChEBI" id="CHEBI:15378"/>
        <dbReference type="ChEBI" id="CHEBI:29999"/>
        <dbReference type="ChEBI" id="CHEBI:30616"/>
        <dbReference type="ChEBI" id="CHEBI:83421"/>
        <dbReference type="ChEBI" id="CHEBI:456216"/>
        <dbReference type="EC" id="2.7.11.1"/>
    </reaction>
</comment>
<dbReference type="CDD" id="cd14014">
    <property type="entry name" value="STKc_PknB_like"/>
    <property type="match status" value="1"/>
</dbReference>
<dbReference type="Pfam" id="PF00069">
    <property type="entry name" value="Pkinase"/>
    <property type="match status" value="1"/>
</dbReference>
<feature type="domain" description="Protein kinase" evidence="11">
    <location>
        <begin position="14"/>
        <end position="281"/>
    </location>
</feature>
<organism evidence="13 14">
    <name type="scientific">Aeromicrobium alkaliterrae</name>
    <dbReference type="NCBI Taxonomy" id="302168"/>
    <lineage>
        <taxon>Bacteria</taxon>
        <taxon>Bacillati</taxon>
        <taxon>Actinomycetota</taxon>
        <taxon>Actinomycetes</taxon>
        <taxon>Propionibacteriales</taxon>
        <taxon>Nocardioidaceae</taxon>
        <taxon>Aeromicrobium</taxon>
    </lineage>
</organism>